<gene>
    <name evidence="8" type="ORF">EAH_00036960</name>
</gene>
<protein>
    <recommendedName>
        <fullName evidence="7">Myosin motor domain-containing protein</fullName>
    </recommendedName>
</protein>
<comment type="similarity">
    <text evidence="6">Belongs to the TRAFAC class myosin-kinesin ATPase superfamily. Myosin family.</text>
</comment>
<dbReference type="EMBL" id="HG670913">
    <property type="protein sequence ID" value="CDI78780.1"/>
    <property type="molecule type" value="Genomic_DNA"/>
</dbReference>
<name>U6GF34_EIMAC</name>
<dbReference type="Proteomes" id="UP000018050">
    <property type="component" value="Unassembled WGS sequence"/>
</dbReference>
<dbReference type="GO" id="GO:0016459">
    <property type="term" value="C:myosin complex"/>
    <property type="evidence" value="ECO:0007669"/>
    <property type="project" value="UniProtKB-KW"/>
</dbReference>
<evidence type="ECO:0000256" key="1">
    <source>
        <dbReference type="ARBA" id="ARBA00022741"/>
    </source>
</evidence>
<keyword evidence="1 6" id="KW-0547">Nucleotide-binding</keyword>
<keyword evidence="3 6" id="KW-0518">Myosin</keyword>
<evidence type="ECO:0000256" key="4">
    <source>
        <dbReference type="ARBA" id="ARBA00023175"/>
    </source>
</evidence>
<dbReference type="GeneID" id="25271766"/>
<comment type="caution">
    <text evidence="6">Lacks conserved residue(s) required for the propagation of feature annotation.</text>
</comment>
<dbReference type="InterPro" id="IPR001609">
    <property type="entry name" value="Myosin_head_motor_dom-like"/>
</dbReference>
<accession>U6GF34</accession>
<keyword evidence="5 6" id="KW-0009">Actin-binding</keyword>
<evidence type="ECO:0000256" key="5">
    <source>
        <dbReference type="ARBA" id="ARBA00023203"/>
    </source>
</evidence>
<dbReference type="OMA" id="CNENTDA"/>
<reference evidence="8" key="1">
    <citation type="submission" date="2013-10" db="EMBL/GenBank/DDBJ databases">
        <title>Genomic analysis of the causative agents of coccidiosis in chickens.</title>
        <authorList>
            <person name="Reid A.J."/>
            <person name="Blake D."/>
            <person name="Billington K."/>
            <person name="Browne H."/>
            <person name="Dunn M."/>
            <person name="Hung S."/>
            <person name="Kawahara F."/>
            <person name="Miranda-Saavedra D."/>
            <person name="Mourier T."/>
            <person name="Nagra H."/>
            <person name="Otto T.D."/>
            <person name="Rawlings N."/>
            <person name="Sanchez A."/>
            <person name="Sanders M."/>
            <person name="Subramaniam C."/>
            <person name="Tay Y."/>
            <person name="Dear P."/>
            <person name="Doerig C."/>
            <person name="Gruber A."/>
            <person name="Parkinson J."/>
            <person name="Shirley M."/>
            <person name="Wan K.L."/>
            <person name="Berriman M."/>
            <person name="Tomley F."/>
            <person name="Pain A."/>
        </authorList>
    </citation>
    <scope>NUCLEOTIDE SEQUENCE</scope>
    <source>
        <strain evidence="8">Houghton</strain>
    </source>
</reference>
<dbReference type="Gene3D" id="3.40.850.10">
    <property type="entry name" value="Kinesin motor domain"/>
    <property type="match status" value="1"/>
</dbReference>
<evidence type="ECO:0000259" key="7">
    <source>
        <dbReference type="PROSITE" id="PS51456"/>
    </source>
</evidence>
<dbReference type="FunFam" id="1.10.10.820:FF:000001">
    <property type="entry name" value="Myosin heavy chain"/>
    <property type="match status" value="1"/>
</dbReference>
<dbReference type="Gene3D" id="1.10.10.820">
    <property type="match status" value="1"/>
</dbReference>
<dbReference type="SMART" id="SM00242">
    <property type="entry name" value="MYSc"/>
    <property type="match status" value="1"/>
</dbReference>
<sequence length="364" mass="39999">MVSFLGRTKKGANPDPCVAPEELVQGMNVWCDAAPSVLEDSAVLFAKCLVLDANDIQRVLLREIAIPEREFVASLNHLFHCNENTDALSVSDLGLLAHPNAASVLELLKMRYMQDVVYTWADPLLISINPFCDLKNCTQEEIKLYSEAMNVGVLPPHIFSIARRAVDNINATGINQTILVSGQSGAGKTEATKQIMRYLATASGEVEAAGKPKDTRIEASVMAANPVLEAFGNAKTILNDNSSRFGKFSENERSYHIFYQLIKGASRELRNKLHLKTCEEYRLLNPQCIDIPKKDDAADFLEVLKGFDSMGLGVQTVESVLSLLSGILLLGNVRINQTEVEGLPDAAVICEEDRKDFQVTETVV</sequence>
<keyword evidence="2 6" id="KW-0067">ATP-binding</keyword>
<evidence type="ECO:0000313" key="8">
    <source>
        <dbReference type="EMBL" id="CDI78780.1"/>
    </source>
</evidence>
<dbReference type="PANTHER" id="PTHR13140:SF270">
    <property type="entry name" value="MYOSIN-12"/>
    <property type="match status" value="1"/>
</dbReference>
<feature type="domain" description="Myosin motor" evidence="7">
    <location>
        <begin position="88"/>
        <end position="364"/>
    </location>
</feature>
<dbReference type="Pfam" id="PF00063">
    <property type="entry name" value="Myosin_head"/>
    <property type="match status" value="2"/>
</dbReference>
<dbReference type="AlphaFoldDB" id="U6GF34"/>
<dbReference type="GO" id="GO:0005524">
    <property type="term" value="F:ATP binding"/>
    <property type="evidence" value="ECO:0007669"/>
    <property type="project" value="UniProtKB-UniRule"/>
</dbReference>
<dbReference type="SUPFAM" id="SSF52540">
    <property type="entry name" value="P-loop containing nucleoside triphosphate hydrolases"/>
    <property type="match status" value="1"/>
</dbReference>
<dbReference type="PROSITE" id="PS51456">
    <property type="entry name" value="MYOSIN_MOTOR"/>
    <property type="match status" value="1"/>
</dbReference>
<evidence type="ECO:0000256" key="2">
    <source>
        <dbReference type="ARBA" id="ARBA00022840"/>
    </source>
</evidence>
<dbReference type="PANTHER" id="PTHR13140">
    <property type="entry name" value="MYOSIN"/>
    <property type="match status" value="1"/>
</dbReference>
<dbReference type="OrthoDB" id="312459at2759"/>
<dbReference type="VEuPathDB" id="ToxoDB:EAH_00036960"/>
<dbReference type="GO" id="GO:0000146">
    <property type="term" value="F:microfilament motor activity"/>
    <property type="evidence" value="ECO:0007669"/>
    <property type="project" value="TreeGrafter"/>
</dbReference>
<dbReference type="GO" id="GO:0051015">
    <property type="term" value="F:actin filament binding"/>
    <property type="evidence" value="ECO:0007669"/>
    <property type="project" value="TreeGrafter"/>
</dbReference>
<keyword evidence="9" id="KW-1185">Reference proteome</keyword>
<dbReference type="InterPro" id="IPR027417">
    <property type="entry name" value="P-loop_NTPase"/>
</dbReference>
<dbReference type="Gene3D" id="1.20.120.720">
    <property type="entry name" value="Myosin VI head, motor domain, U50 subdomain"/>
    <property type="match status" value="1"/>
</dbReference>
<evidence type="ECO:0000256" key="6">
    <source>
        <dbReference type="PROSITE-ProRule" id="PRU00782"/>
    </source>
</evidence>
<feature type="binding site" evidence="6">
    <location>
        <begin position="182"/>
        <end position="189"/>
    </location>
    <ligand>
        <name>ATP</name>
        <dbReference type="ChEBI" id="CHEBI:30616"/>
    </ligand>
</feature>
<dbReference type="GO" id="GO:0007015">
    <property type="term" value="P:actin filament organization"/>
    <property type="evidence" value="ECO:0007669"/>
    <property type="project" value="TreeGrafter"/>
</dbReference>
<evidence type="ECO:0000256" key="3">
    <source>
        <dbReference type="ARBA" id="ARBA00023123"/>
    </source>
</evidence>
<dbReference type="GO" id="GO:0016020">
    <property type="term" value="C:membrane"/>
    <property type="evidence" value="ECO:0007669"/>
    <property type="project" value="TreeGrafter"/>
</dbReference>
<dbReference type="InterPro" id="IPR036961">
    <property type="entry name" value="Kinesin_motor_dom_sf"/>
</dbReference>
<dbReference type="RefSeq" id="XP_013251029.1">
    <property type="nucleotide sequence ID" value="XM_013395575.1"/>
</dbReference>
<organism evidence="8 9">
    <name type="scientific">Eimeria acervulina</name>
    <name type="common">Coccidian parasite</name>
    <dbReference type="NCBI Taxonomy" id="5801"/>
    <lineage>
        <taxon>Eukaryota</taxon>
        <taxon>Sar</taxon>
        <taxon>Alveolata</taxon>
        <taxon>Apicomplexa</taxon>
        <taxon>Conoidasida</taxon>
        <taxon>Coccidia</taxon>
        <taxon>Eucoccidiorida</taxon>
        <taxon>Eimeriorina</taxon>
        <taxon>Eimeriidae</taxon>
        <taxon>Eimeria</taxon>
    </lineage>
</organism>
<dbReference type="GO" id="GO:0005737">
    <property type="term" value="C:cytoplasm"/>
    <property type="evidence" value="ECO:0007669"/>
    <property type="project" value="TreeGrafter"/>
</dbReference>
<proteinExistence type="inferred from homology"/>
<reference evidence="8" key="2">
    <citation type="submission" date="2013-10" db="EMBL/GenBank/DDBJ databases">
        <authorList>
            <person name="Aslett M."/>
        </authorList>
    </citation>
    <scope>NUCLEOTIDE SEQUENCE</scope>
    <source>
        <strain evidence="8">Houghton</strain>
    </source>
</reference>
<evidence type="ECO:0000313" key="9">
    <source>
        <dbReference type="Proteomes" id="UP000018050"/>
    </source>
</evidence>
<dbReference type="PRINTS" id="PR00193">
    <property type="entry name" value="MYOSINHEAVY"/>
</dbReference>
<keyword evidence="4 6" id="KW-0505">Motor protein</keyword>